<reference evidence="6 7" key="1">
    <citation type="journal article" date="2013" name="Genome Announc.">
        <title>Draft Genome Sequence of a Highly Flagellated, Fast-Swimming Archaeon, Methanocaldococcus villosus Strain KIN24-T80 (DSM 22612).</title>
        <authorList>
            <person name="Thennarasu S."/>
            <person name="Polireddy D."/>
            <person name="Antony A."/>
            <person name="Yada M.R."/>
            <person name="Algarawi S."/>
            <person name="Sivakumar N."/>
        </authorList>
    </citation>
    <scope>NUCLEOTIDE SEQUENCE [LARGE SCALE GENOMIC DNA]</scope>
    <source>
        <strain evidence="6 7">KIN24-T80</strain>
    </source>
</reference>
<dbReference type="InterPro" id="IPR036421">
    <property type="entry name" value="Fe_dep_repressor_sf"/>
</dbReference>
<dbReference type="InterPro" id="IPR036390">
    <property type="entry name" value="WH_DNA-bd_sf"/>
</dbReference>
<comment type="caution">
    <text evidence="6">The sequence shown here is derived from an EMBL/GenBank/DDBJ whole genome shotgun (WGS) entry which is preliminary data.</text>
</comment>
<dbReference type="Proteomes" id="UP000053695">
    <property type="component" value="Unassembled WGS sequence"/>
</dbReference>
<organism evidence="6 7">
    <name type="scientific">Methanocaldococcus villosus KIN24-T80</name>
    <dbReference type="NCBI Taxonomy" id="1069083"/>
    <lineage>
        <taxon>Archaea</taxon>
        <taxon>Methanobacteriati</taxon>
        <taxon>Methanobacteriota</taxon>
        <taxon>Methanomada group</taxon>
        <taxon>Methanococci</taxon>
        <taxon>Methanococcales</taxon>
        <taxon>Methanocaldococcaceae</taxon>
        <taxon>Methanocaldococcus</taxon>
    </lineage>
</organism>
<name>N6W0A6_9EURY</name>
<evidence type="ECO:0000256" key="1">
    <source>
        <dbReference type="ARBA" id="ARBA00007871"/>
    </source>
</evidence>
<dbReference type="SMART" id="SM00529">
    <property type="entry name" value="HTH_DTXR"/>
    <property type="match status" value="1"/>
</dbReference>
<dbReference type="PROSITE" id="PS50944">
    <property type="entry name" value="HTH_DTXR"/>
    <property type="match status" value="1"/>
</dbReference>
<dbReference type="GO" id="GO:0046914">
    <property type="term" value="F:transition metal ion binding"/>
    <property type="evidence" value="ECO:0007669"/>
    <property type="project" value="InterPro"/>
</dbReference>
<dbReference type="RefSeq" id="WP_004589708.1">
    <property type="nucleotide sequence ID" value="NZ_APMM01000001.1"/>
</dbReference>
<dbReference type="SMART" id="SM00347">
    <property type="entry name" value="HTH_MARR"/>
    <property type="match status" value="1"/>
</dbReference>
<evidence type="ECO:0000256" key="4">
    <source>
        <dbReference type="ARBA" id="ARBA00023163"/>
    </source>
</evidence>
<proteinExistence type="inferred from homology"/>
<evidence type="ECO:0000313" key="7">
    <source>
        <dbReference type="Proteomes" id="UP000053695"/>
    </source>
</evidence>
<dbReference type="Gene3D" id="1.10.60.10">
    <property type="entry name" value="Iron dependent repressor, metal binding and dimerisation domain"/>
    <property type="match status" value="1"/>
</dbReference>
<dbReference type="PANTHER" id="PTHR33238">
    <property type="entry name" value="IRON (METAL) DEPENDENT REPRESSOR, DTXR FAMILY"/>
    <property type="match status" value="1"/>
</dbReference>
<dbReference type="SUPFAM" id="SSF46785">
    <property type="entry name" value="Winged helix' DNA-binding domain"/>
    <property type="match status" value="1"/>
</dbReference>
<dbReference type="Gene3D" id="1.10.10.10">
    <property type="entry name" value="Winged helix-like DNA-binding domain superfamily/Winged helix DNA-binding domain"/>
    <property type="match status" value="1"/>
</dbReference>
<keyword evidence="2" id="KW-0805">Transcription regulation</keyword>
<evidence type="ECO:0000256" key="3">
    <source>
        <dbReference type="ARBA" id="ARBA00023125"/>
    </source>
</evidence>
<dbReference type="GO" id="GO:0003677">
    <property type="term" value="F:DNA binding"/>
    <property type="evidence" value="ECO:0007669"/>
    <property type="project" value="UniProtKB-KW"/>
</dbReference>
<dbReference type="GO" id="GO:0046983">
    <property type="term" value="F:protein dimerization activity"/>
    <property type="evidence" value="ECO:0007669"/>
    <property type="project" value="InterPro"/>
</dbReference>
<dbReference type="InterPro" id="IPR036388">
    <property type="entry name" value="WH-like_DNA-bd_sf"/>
</dbReference>
<protein>
    <submittedName>
        <fullName evidence="6">Iron dependent repressor</fullName>
    </submittedName>
</protein>
<keyword evidence="7" id="KW-1185">Reference proteome</keyword>
<sequence length="126" mass="14734">MSRSIEDYLEKIYLFVKENKRPIKTTELAKMLNINPSAITNMAKRLKELGYVKYEPYVGISLTKEGEEIAKKIIEKHQTIKTFLIICLGLNEEEADEEACKLEHVVSDKVLDRLKMFIEDYKKVKH</sequence>
<dbReference type="InterPro" id="IPR022689">
    <property type="entry name" value="Iron_dep_repressor"/>
</dbReference>
<dbReference type="OrthoDB" id="24735at2157"/>
<dbReference type="EMBL" id="APMM01000001">
    <property type="protein sequence ID" value="ENN96802.1"/>
    <property type="molecule type" value="Genomic_DNA"/>
</dbReference>
<keyword evidence="3" id="KW-0238">DNA-binding</keyword>
<feature type="domain" description="HTH dtxR-type" evidence="5">
    <location>
        <begin position="1"/>
        <end position="63"/>
    </location>
</feature>
<dbReference type="InterPro" id="IPR001367">
    <property type="entry name" value="Fe_dep_repressor"/>
</dbReference>
<dbReference type="PANTHER" id="PTHR33238:SF7">
    <property type="entry name" value="IRON-DEPENDENT TRANSCRIPTIONAL REGULATOR"/>
    <property type="match status" value="1"/>
</dbReference>
<dbReference type="PATRIC" id="fig|1069083.5.peg.17"/>
<dbReference type="GO" id="GO:0003700">
    <property type="term" value="F:DNA-binding transcription factor activity"/>
    <property type="evidence" value="ECO:0007669"/>
    <property type="project" value="InterPro"/>
</dbReference>
<comment type="similarity">
    <text evidence="1">Belongs to the DtxR/MntR family.</text>
</comment>
<dbReference type="InterPro" id="IPR000835">
    <property type="entry name" value="HTH_MarR-typ"/>
</dbReference>
<keyword evidence="4" id="KW-0804">Transcription</keyword>
<dbReference type="InterPro" id="IPR050536">
    <property type="entry name" value="DtxR_MntR_Metal-Reg"/>
</dbReference>
<evidence type="ECO:0000313" key="6">
    <source>
        <dbReference type="EMBL" id="ENN96802.1"/>
    </source>
</evidence>
<evidence type="ECO:0000259" key="5">
    <source>
        <dbReference type="PROSITE" id="PS50944"/>
    </source>
</evidence>
<dbReference type="Pfam" id="PF02742">
    <property type="entry name" value="Fe_dep_repr_C"/>
    <property type="match status" value="1"/>
</dbReference>
<dbReference type="SUPFAM" id="SSF47979">
    <property type="entry name" value="Iron-dependent repressor protein, dimerization domain"/>
    <property type="match status" value="1"/>
</dbReference>
<dbReference type="AlphaFoldDB" id="N6W0A6"/>
<dbReference type="Pfam" id="PF01325">
    <property type="entry name" value="Fe_dep_repress"/>
    <property type="match status" value="1"/>
</dbReference>
<gene>
    <name evidence="6" type="ORF">J422_00085</name>
</gene>
<evidence type="ECO:0000256" key="2">
    <source>
        <dbReference type="ARBA" id="ARBA00023015"/>
    </source>
</evidence>
<accession>N6W0A6</accession>
<dbReference type="InterPro" id="IPR022687">
    <property type="entry name" value="HTH_DTXR"/>
</dbReference>
<dbReference type="STRING" id="1069083.GCA_000371805_01151"/>